<dbReference type="Proteomes" id="UP000057910">
    <property type="component" value="Unassembled WGS sequence"/>
</dbReference>
<organism evidence="1 2">
    <name type="scientific">Burkholderia ubonensis</name>
    <dbReference type="NCBI Taxonomy" id="101571"/>
    <lineage>
        <taxon>Bacteria</taxon>
        <taxon>Pseudomonadati</taxon>
        <taxon>Pseudomonadota</taxon>
        <taxon>Betaproteobacteria</taxon>
        <taxon>Burkholderiales</taxon>
        <taxon>Burkholderiaceae</taxon>
        <taxon>Burkholderia</taxon>
        <taxon>Burkholderia cepacia complex</taxon>
    </lineage>
</organism>
<name>A0ABD4EAX8_9BURK</name>
<comment type="caution">
    <text evidence="1">The sequence shown here is derived from an EMBL/GenBank/DDBJ whole genome shotgun (WGS) entry which is preliminary data.</text>
</comment>
<evidence type="ECO:0000313" key="1">
    <source>
        <dbReference type="EMBL" id="KVN92567.1"/>
    </source>
</evidence>
<evidence type="ECO:0008006" key="3">
    <source>
        <dbReference type="Google" id="ProtNLM"/>
    </source>
</evidence>
<reference evidence="1 2" key="1">
    <citation type="submission" date="2015-11" db="EMBL/GenBank/DDBJ databases">
        <title>Expanding the genomic diversity of Burkholderia species for the development of highly accurate diagnostics.</title>
        <authorList>
            <person name="Sahl J."/>
            <person name="Keim P."/>
            <person name="Wagner D."/>
        </authorList>
    </citation>
    <scope>NUCLEOTIDE SEQUENCE [LARGE SCALE GENOMIC DNA]</scope>
    <source>
        <strain evidence="1 2">MSMB1585WGS</strain>
    </source>
</reference>
<dbReference type="AlphaFoldDB" id="A0ABD4EAX8"/>
<protein>
    <recommendedName>
        <fullName evidence="3">Restriction alleviation protein, Lar family</fullName>
    </recommendedName>
</protein>
<dbReference type="EMBL" id="LPAD01000007">
    <property type="protein sequence ID" value="KVN92567.1"/>
    <property type="molecule type" value="Genomic_DNA"/>
</dbReference>
<evidence type="ECO:0000313" key="2">
    <source>
        <dbReference type="Proteomes" id="UP000057910"/>
    </source>
</evidence>
<sequence>MSEQLRPCPCGGKVKITEKRRGNYRREGSYFQGLCGRCHARGPLIQDSPEKATQAWNQHVGGMCAAPTAAAPTTVQIARAIWAIRRVDEDRCDMELEDMGMDHSVWREAQAVRALLAGRSATPKESK</sequence>
<proteinExistence type="predicted"/>
<dbReference type="RefSeq" id="WP_060037923.1">
    <property type="nucleotide sequence ID" value="NZ_LPAD01000007.1"/>
</dbReference>
<accession>A0ABD4EAX8</accession>
<gene>
    <name evidence="1" type="ORF">WJ68_33645</name>
</gene>